<protein>
    <recommendedName>
        <fullName evidence="4">TraB/GumN family protein</fullName>
    </recommendedName>
</protein>
<proteinExistence type="predicted"/>
<gene>
    <name evidence="2" type="ORF">CBF29_02675</name>
</gene>
<comment type="caution">
    <text evidence="2">The sequence shown here is derived from an EMBL/GenBank/DDBJ whole genome shotgun (WGS) entry which is preliminary data.</text>
</comment>
<feature type="chain" id="PRO_5038656298" description="TraB/GumN family protein" evidence="1">
    <location>
        <begin position="22"/>
        <end position="321"/>
    </location>
</feature>
<dbReference type="PANTHER" id="PTHR40590">
    <property type="entry name" value="CYTOPLASMIC PROTEIN-RELATED"/>
    <property type="match status" value="1"/>
</dbReference>
<evidence type="ECO:0000313" key="2">
    <source>
        <dbReference type="EMBL" id="RSU15255.1"/>
    </source>
</evidence>
<dbReference type="Proteomes" id="UP000287605">
    <property type="component" value="Unassembled WGS sequence"/>
</dbReference>
<dbReference type="PANTHER" id="PTHR40590:SF1">
    <property type="entry name" value="CYTOPLASMIC PROTEIN"/>
    <property type="match status" value="1"/>
</dbReference>
<reference evidence="2 3" key="1">
    <citation type="submission" date="2017-05" db="EMBL/GenBank/DDBJ databases">
        <title>Vagococcus spp. assemblies.</title>
        <authorList>
            <person name="Gulvik C.A."/>
        </authorList>
    </citation>
    <scope>NUCLEOTIDE SEQUENCE [LARGE SCALE GENOMIC DNA]</scope>
    <source>
        <strain evidence="2 3">CCUG 51432</strain>
    </source>
</reference>
<accession>A0A430B4K3</accession>
<feature type="signal peptide" evidence="1">
    <location>
        <begin position="1"/>
        <end position="21"/>
    </location>
</feature>
<dbReference type="AlphaFoldDB" id="A0A430B4K3"/>
<evidence type="ECO:0008006" key="4">
    <source>
        <dbReference type="Google" id="ProtNLM"/>
    </source>
</evidence>
<dbReference type="OrthoDB" id="357294at2"/>
<dbReference type="RefSeq" id="WP_126807012.1">
    <property type="nucleotide sequence ID" value="NZ_NGKA01000002.1"/>
</dbReference>
<dbReference type="InterPro" id="IPR002816">
    <property type="entry name" value="TraB/PrgY/GumN_fam"/>
</dbReference>
<sequence>MNNKKVRLWAAGLLLSLGLFGGCASKEQGTETQEVTDQSEKQLAVDEGKKQLEVKWPYYEIIKDGQVQGYLLGTIHVGKQSMYPFPERILGDLEKSFNFITEIKMSEFENPETGEKAQEAMAAEEPLTTNMTDDAREKYQEILKDYGYQEKDVASMNRFGVSQMLQAKVLPAVAATYGVDMQLSAHAKKNKNQKNIGLETVAFQYQVLPKMYEEPEDINAWIETLETKEKYKEAMDELLQAYVDGKISEIYENPETSGMSSEQNEILLVNRNMNWIEQLPEYLQKENQSFIAVGAGHLPGEKGLLNLLSQAGYETSLVTFE</sequence>
<keyword evidence="1" id="KW-0732">Signal</keyword>
<dbReference type="Pfam" id="PF01963">
    <property type="entry name" value="TraB_PrgY_gumN"/>
    <property type="match status" value="1"/>
</dbReference>
<evidence type="ECO:0000256" key="1">
    <source>
        <dbReference type="SAM" id="SignalP"/>
    </source>
</evidence>
<evidence type="ECO:0000313" key="3">
    <source>
        <dbReference type="Proteomes" id="UP000287605"/>
    </source>
</evidence>
<dbReference type="CDD" id="cd14789">
    <property type="entry name" value="Tiki"/>
    <property type="match status" value="1"/>
</dbReference>
<dbReference type="InterPro" id="IPR047111">
    <property type="entry name" value="YbaP-like"/>
</dbReference>
<dbReference type="PROSITE" id="PS51257">
    <property type="entry name" value="PROKAR_LIPOPROTEIN"/>
    <property type="match status" value="1"/>
</dbReference>
<organism evidence="2 3">
    <name type="scientific">Vagococcus elongatus</name>
    <dbReference type="NCBI Taxonomy" id="180344"/>
    <lineage>
        <taxon>Bacteria</taxon>
        <taxon>Bacillati</taxon>
        <taxon>Bacillota</taxon>
        <taxon>Bacilli</taxon>
        <taxon>Lactobacillales</taxon>
        <taxon>Enterococcaceae</taxon>
        <taxon>Vagococcus</taxon>
    </lineage>
</organism>
<dbReference type="EMBL" id="NGKA01000002">
    <property type="protein sequence ID" value="RSU15255.1"/>
    <property type="molecule type" value="Genomic_DNA"/>
</dbReference>
<name>A0A430B4K3_9ENTE</name>
<keyword evidence="3" id="KW-1185">Reference proteome</keyword>